<dbReference type="SUPFAM" id="SSF50156">
    <property type="entry name" value="PDZ domain-like"/>
    <property type="match status" value="4"/>
</dbReference>
<organism evidence="4 5">
    <name type="scientific">Petromyzon marinus</name>
    <name type="common">Sea lamprey</name>
    <dbReference type="NCBI Taxonomy" id="7757"/>
    <lineage>
        <taxon>Eukaryota</taxon>
        <taxon>Metazoa</taxon>
        <taxon>Chordata</taxon>
        <taxon>Craniata</taxon>
        <taxon>Vertebrata</taxon>
        <taxon>Cyclostomata</taxon>
        <taxon>Hyperoartia</taxon>
        <taxon>Petromyzontiformes</taxon>
        <taxon>Petromyzontidae</taxon>
        <taxon>Petromyzon</taxon>
    </lineage>
</organism>
<dbReference type="PANTHER" id="PTHR14191">
    <property type="entry name" value="PDZ DOMAIN CONTAINING PROTEIN"/>
    <property type="match status" value="1"/>
</dbReference>
<name>A0AAJ7TLS4_PETMA</name>
<dbReference type="Pfam" id="PF00595">
    <property type="entry name" value="PDZ"/>
    <property type="match status" value="4"/>
</dbReference>
<proteinExistence type="predicted"/>
<reference evidence="5" key="1">
    <citation type="submission" date="2025-08" db="UniProtKB">
        <authorList>
            <consortium name="RefSeq"/>
        </authorList>
    </citation>
    <scope>IDENTIFICATION</scope>
    <source>
        <tissue evidence="5">Sperm</tissue>
    </source>
</reference>
<dbReference type="Gene3D" id="2.30.42.10">
    <property type="match status" value="4"/>
</dbReference>
<feature type="compositionally biased region" description="Basic and acidic residues" evidence="2">
    <location>
        <begin position="639"/>
        <end position="648"/>
    </location>
</feature>
<evidence type="ECO:0000259" key="3">
    <source>
        <dbReference type="PROSITE" id="PS50106"/>
    </source>
</evidence>
<feature type="compositionally biased region" description="Acidic residues" evidence="2">
    <location>
        <begin position="620"/>
        <end position="638"/>
    </location>
</feature>
<dbReference type="GeneID" id="116948043"/>
<dbReference type="InterPro" id="IPR001478">
    <property type="entry name" value="PDZ"/>
</dbReference>
<sequence length="748" mass="77328">MRRGDPSAGCSFTLADFVPAPLRAKARREAGQGTSGALVAGSQVSTIPLLLTRWAIHSTRTPRATLRRAPGGPPLTMTVTAGGGGGAGALRECALERKPGKGFGFFLRLESGEEGHLIREVAMGSPAHGAGLQDGDRVIRVNGEHVDGGDHAKVVDLIKKSGDKVTLVVQDAKSYKEQRVAAAATPAKGPSSQGPRPRLCTLQRSSDGFGFHLKSIEGSEGMFIMDVKYGSPAEKAGLRSEDRLVALNGEDITDLTHAIVVDKVKRGGKTVHLLVVDKEASEHFKRTGERVTAAMVERASLPHQPRSVKLKRASDGYGFFLRAERGRIGHFIREIDAKSPADKMGLKDGDRIVAVGGDAVDKLTHEEVVERIRKDGSSTTLLVLSEAADAFYTMHGINPVGSGGRSDVGVSGKAASPADAQDLRPRLRRLSKGADGFGFHLYGIRGQPGQYIKKVTPGSPAALADLHDDDMVVEVNGHNVQEATHADIVAKIRDGGASVELLVASQAAVRHHRQLGTAITRSLAAGGETARDAAAAVAVAAAVAAADADSPGERAVAAAMAAVASVAAARLAVEEDEGDAGMAAAVLAAAAAEAGDDTNDAHERAAAAAIASIAALELAEHDEEESSESEGDDEDKEEEAERQRKEDAAQAAAVASIAAIAAENLMARSGGGSDSEEEEKEEEEVIRAVAVAAAAGVAAEVLARGGDADEARAAGEAVAAVTAAVAEAAKEKSDDEGDSTSEDGDSFL</sequence>
<dbReference type="AlphaFoldDB" id="A0AAJ7TLS4"/>
<dbReference type="RefSeq" id="XP_032820225.1">
    <property type="nucleotide sequence ID" value="XM_032964334.1"/>
</dbReference>
<dbReference type="GO" id="GO:0016324">
    <property type="term" value="C:apical plasma membrane"/>
    <property type="evidence" value="ECO:0007669"/>
    <property type="project" value="TreeGrafter"/>
</dbReference>
<dbReference type="SMART" id="SM00228">
    <property type="entry name" value="PDZ"/>
    <property type="match status" value="4"/>
</dbReference>
<accession>A0AAJ7TLS4</accession>
<evidence type="ECO:0000256" key="1">
    <source>
        <dbReference type="ARBA" id="ARBA00022737"/>
    </source>
</evidence>
<evidence type="ECO:0000256" key="2">
    <source>
        <dbReference type="SAM" id="MobiDB-lite"/>
    </source>
</evidence>
<dbReference type="PANTHER" id="PTHR14191:SF29">
    <property type="entry name" value="PDZ DOMAIN-CONTAINING PROTEIN"/>
    <property type="match status" value="1"/>
</dbReference>
<dbReference type="CDD" id="cd06768">
    <property type="entry name" value="PDZ_NHERF-like"/>
    <property type="match status" value="4"/>
</dbReference>
<feature type="domain" description="PDZ" evidence="3">
    <location>
        <begin position="92"/>
        <end position="173"/>
    </location>
</feature>
<dbReference type="GO" id="GO:0043495">
    <property type="term" value="F:protein-membrane adaptor activity"/>
    <property type="evidence" value="ECO:0007669"/>
    <property type="project" value="TreeGrafter"/>
</dbReference>
<dbReference type="GO" id="GO:0005102">
    <property type="term" value="F:signaling receptor binding"/>
    <property type="evidence" value="ECO:0007669"/>
    <property type="project" value="TreeGrafter"/>
</dbReference>
<keyword evidence="4" id="KW-1185">Reference proteome</keyword>
<feature type="domain" description="PDZ" evidence="3">
    <location>
        <begin position="424"/>
        <end position="507"/>
    </location>
</feature>
<feature type="region of interest" description="Disordered" evidence="2">
    <location>
        <begin position="619"/>
        <end position="649"/>
    </location>
</feature>
<gene>
    <name evidence="5" type="primary">LOC116948043</name>
</gene>
<dbReference type="GO" id="GO:0072659">
    <property type="term" value="P:protein localization to plasma membrane"/>
    <property type="evidence" value="ECO:0007669"/>
    <property type="project" value="TreeGrafter"/>
</dbReference>
<feature type="compositionally biased region" description="Acidic residues" evidence="2">
    <location>
        <begin position="734"/>
        <end position="748"/>
    </location>
</feature>
<dbReference type="PROSITE" id="PS50106">
    <property type="entry name" value="PDZ"/>
    <property type="match status" value="4"/>
</dbReference>
<dbReference type="InterPro" id="IPR036034">
    <property type="entry name" value="PDZ_sf"/>
</dbReference>
<protein>
    <submittedName>
        <fullName evidence="5">Na(+)/H(+) exchange regulatory cofactor NHE-RF3-like</fullName>
    </submittedName>
</protein>
<evidence type="ECO:0000313" key="5">
    <source>
        <dbReference type="RefSeq" id="XP_032820225.1"/>
    </source>
</evidence>
<dbReference type="InterPro" id="IPR051067">
    <property type="entry name" value="NHER"/>
</dbReference>
<dbReference type="KEGG" id="pmrn:116948043"/>
<feature type="domain" description="PDZ" evidence="3">
    <location>
        <begin position="199"/>
        <end position="279"/>
    </location>
</feature>
<evidence type="ECO:0000313" key="4">
    <source>
        <dbReference type="Proteomes" id="UP001318040"/>
    </source>
</evidence>
<feature type="domain" description="PDZ" evidence="3">
    <location>
        <begin position="307"/>
        <end position="387"/>
    </location>
</feature>
<dbReference type="Proteomes" id="UP001318040">
    <property type="component" value="Chromosome 32"/>
</dbReference>
<keyword evidence="1" id="KW-0677">Repeat</keyword>
<feature type="region of interest" description="Disordered" evidence="2">
    <location>
        <begin position="725"/>
        <end position="748"/>
    </location>
</feature>